<dbReference type="HOGENOM" id="CLU_1502004_0_0_3"/>
<organism evidence="2 3">
    <name type="scientific">Nostoc azollae (strain 0708)</name>
    <name type="common">Anabaena azollae (strain 0708)</name>
    <dbReference type="NCBI Taxonomy" id="551115"/>
    <lineage>
        <taxon>Bacteria</taxon>
        <taxon>Bacillati</taxon>
        <taxon>Cyanobacteriota</taxon>
        <taxon>Cyanophyceae</taxon>
        <taxon>Nostocales</taxon>
        <taxon>Nostocaceae</taxon>
        <taxon>Trichormus</taxon>
    </lineage>
</organism>
<evidence type="ECO:0000313" key="3">
    <source>
        <dbReference type="Proteomes" id="UP000001511"/>
    </source>
</evidence>
<reference evidence="2 3" key="1">
    <citation type="journal article" date="2010" name="PLoS ONE">
        <title>Genome erosion in a nitrogen-fixing vertically transmitted endosymbiotic multicellular cyanobacterium.</title>
        <authorList>
            <person name="Ran L."/>
            <person name="Larsson J."/>
            <person name="Vigil-Stenman T."/>
            <person name="Nylander J.A."/>
            <person name="Ininbergs K."/>
            <person name="Zheng W.W."/>
            <person name="Lapidus A."/>
            <person name="Lowry S."/>
            <person name="Haselkorn R."/>
            <person name="Bergman B."/>
        </authorList>
    </citation>
    <scope>NUCLEOTIDE SEQUENCE [LARGE SCALE GENOMIC DNA]</scope>
    <source>
        <strain evidence="2 3">0708</strain>
    </source>
</reference>
<dbReference type="RefSeq" id="WP_013191242.1">
    <property type="nucleotide sequence ID" value="NC_014248.1"/>
</dbReference>
<protein>
    <recommendedName>
        <fullName evidence="1">Tc1-like transposase DDE domain-containing protein</fullName>
    </recommendedName>
</protein>
<dbReference type="EMBL" id="CP002059">
    <property type="protein sequence ID" value="ADI64225.1"/>
    <property type="molecule type" value="Genomic_DNA"/>
</dbReference>
<dbReference type="InterPro" id="IPR036397">
    <property type="entry name" value="RNaseH_sf"/>
</dbReference>
<dbReference type="Gene3D" id="3.30.420.10">
    <property type="entry name" value="Ribonuclease H-like superfamily/Ribonuclease H"/>
    <property type="match status" value="1"/>
</dbReference>
<name>D7DXE9_NOSA0</name>
<dbReference type="KEGG" id="naz:Aazo_2236"/>
<dbReference type="Pfam" id="PF13358">
    <property type="entry name" value="DDE_3"/>
    <property type="match status" value="1"/>
</dbReference>
<dbReference type="eggNOG" id="COG3335">
    <property type="taxonomic scope" value="Bacteria"/>
</dbReference>
<sequence length="179" mass="20853">MSKVTTTRQTDFYDEFAVYDRPSLYYAWAEKNTKPEVSSNQKQQQHELNGVLGVDAVSEQLYFQLHPKAKAEDIAAYFAHFCHDSLQENCTRIDIVLDNNSTHTQKMKGLLYDYLLSREICDTIEVNFLHSPAYSPDFNLAEYEIHLLRLQKLHHLPSTVTMEQIRLSLEDVKYLMSNT</sequence>
<gene>
    <name evidence="2" type="ordered locus">Aazo_2236</name>
</gene>
<accession>D7DXE9</accession>
<dbReference type="AlphaFoldDB" id="D7DXE9"/>
<dbReference type="InterPro" id="IPR038717">
    <property type="entry name" value="Tc1-like_DDE_dom"/>
</dbReference>
<evidence type="ECO:0000313" key="2">
    <source>
        <dbReference type="EMBL" id="ADI64225.1"/>
    </source>
</evidence>
<evidence type="ECO:0000259" key="1">
    <source>
        <dbReference type="Pfam" id="PF13358"/>
    </source>
</evidence>
<feature type="domain" description="Tc1-like transposase DDE" evidence="1">
    <location>
        <begin position="12"/>
        <end position="151"/>
    </location>
</feature>
<dbReference type="OrthoDB" id="5568839at2"/>
<dbReference type="Proteomes" id="UP000001511">
    <property type="component" value="Chromosome"/>
</dbReference>
<keyword evidence="3" id="KW-1185">Reference proteome</keyword>
<proteinExistence type="predicted"/>
<dbReference type="GO" id="GO:0003676">
    <property type="term" value="F:nucleic acid binding"/>
    <property type="evidence" value="ECO:0007669"/>
    <property type="project" value="InterPro"/>
</dbReference>